<gene>
    <name evidence="1" type="ORF">NGF19_06460</name>
</gene>
<organism evidence="1 2">
    <name type="scientific">Streptomyces macrolidinus</name>
    <dbReference type="NCBI Taxonomy" id="2952607"/>
    <lineage>
        <taxon>Bacteria</taxon>
        <taxon>Bacillati</taxon>
        <taxon>Actinomycetota</taxon>
        <taxon>Actinomycetes</taxon>
        <taxon>Kitasatosporales</taxon>
        <taxon>Streptomycetaceae</taxon>
        <taxon>Streptomyces</taxon>
    </lineage>
</organism>
<keyword evidence="2" id="KW-1185">Reference proteome</keyword>
<proteinExistence type="predicted"/>
<dbReference type="InterPro" id="IPR032710">
    <property type="entry name" value="NTF2-like_dom_sf"/>
</dbReference>
<dbReference type="EMBL" id="JAMWMR010000004">
    <property type="protein sequence ID" value="MCN9240438.1"/>
    <property type="molecule type" value="Genomic_DNA"/>
</dbReference>
<accession>A0ABT0Z9L0</accession>
<dbReference type="RefSeq" id="WP_252422857.1">
    <property type="nucleotide sequence ID" value="NZ_JAMWMR010000004.1"/>
</dbReference>
<dbReference type="Gene3D" id="3.10.450.50">
    <property type="match status" value="1"/>
</dbReference>
<reference evidence="1 2" key="1">
    <citation type="submission" date="2022-05" db="EMBL/GenBank/DDBJ databases">
        <title>Streptomyces sp. nov. RY43-2 isolated from soil of a peat swamp forest.</title>
        <authorList>
            <person name="Kanchanasin P."/>
            <person name="Tanasupawat S."/>
            <person name="Phongsopitanun W."/>
        </authorList>
    </citation>
    <scope>NUCLEOTIDE SEQUENCE [LARGE SCALE GENOMIC DNA]</scope>
    <source>
        <strain evidence="1 2">RY43-2</strain>
    </source>
</reference>
<dbReference type="PANTHER" id="PTHR38436:SF1">
    <property type="entry name" value="ESTER CYCLASE"/>
    <property type="match status" value="1"/>
</dbReference>
<dbReference type="InterPro" id="IPR009959">
    <property type="entry name" value="Cyclase_SnoaL-like"/>
</dbReference>
<comment type="caution">
    <text evidence="1">The sequence shown here is derived from an EMBL/GenBank/DDBJ whole genome shotgun (WGS) entry which is preliminary data.</text>
</comment>
<dbReference type="SUPFAM" id="SSF54427">
    <property type="entry name" value="NTF2-like"/>
    <property type="match status" value="1"/>
</dbReference>
<evidence type="ECO:0000313" key="2">
    <source>
        <dbReference type="Proteomes" id="UP001523219"/>
    </source>
</evidence>
<name>A0ABT0Z9L0_9ACTN</name>
<protein>
    <submittedName>
        <fullName evidence="1">Ester cyclase</fullName>
    </submittedName>
</protein>
<dbReference type="Proteomes" id="UP001523219">
    <property type="component" value="Unassembled WGS sequence"/>
</dbReference>
<dbReference type="PANTHER" id="PTHR38436">
    <property type="entry name" value="POLYKETIDE CYCLASE SNOAL-LIKE DOMAIN"/>
    <property type="match status" value="1"/>
</dbReference>
<dbReference type="Pfam" id="PF07366">
    <property type="entry name" value="SnoaL"/>
    <property type="match status" value="1"/>
</dbReference>
<evidence type="ECO:0000313" key="1">
    <source>
        <dbReference type="EMBL" id="MCN9240438.1"/>
    </source>
</evidence>
<sequence length="147" mass="17049">MMLATEIHRRQWEAVENHDWEGMRALYHPEYVYTDNTGRQFSETDTPVAMMRRVHTAFPDLRFSYRAFHSGESDAVSFVEVVCRGTHLGPLGDIQPTGETVMSHACHVIEVRDRLIYREREYFDSLSVLRQIGAVPDHGHVTRHDHA</sequence>